<evidence type="ECO:0008006" key="5">
    <source>
        <dbReference type="Google" id="ProtNLM"/>
    </source>
</evidence>
<sequence>MLRTLTVAVLLAAIPGAGIAQTQTTPVTTTESQQAESGKPPQRIRSITLTGNEKCPQSSNPDDEIVVCARIGEPYRIPKALRDDKPIPAQNQSWVNRAALADEVGRRAAGLPDTCSPTGSGGQTGCARLRAEQYAAERAEARRVQAAIP</sequence>
<protein>
    <recommendedName>
        <fullName evidence="5">Secreted protein</fullName>
    </recommendedName>
</protein>
<dbReference type="Proteomes" id="UP000618591">
    <property type="component" value="Unassembled WGS sequence"/>
</dbReference>
<keyword evidence="4" id="KW-1185">Reference proteome</keyword>
<evidence type="ECO:0000256" key="2">
    <source>
        <dbReference type="SAM" id="SignalP"/>
    </source>
</evidence>
<evidence type="ECO:0000313" key="4">
    <source>
        <dbReference type="Proteomes" id="UP000618591"/>
    </source>
</evidence>
<proteinExistence type="predicted"/>
<dbReference type="RefSeq" id="WP_188449354.1">
    <property type="nucleotide sequence ID" value="NZ_BMDW01000026.1"/>
</dbReference>
<comment type="caution">
    <text evidence="3">The sequence shown here is derived from an EMBL/GenBank/DDBJ whole genome shotgun (WGS) entry which is preliminary data.</text>
</comment>
<feature type="region of interest" description="Disordered" evidence="1">
    <location>
        <begin position="23"/>
        <end position="43"/>
    </location>
</feature>
<feature type="compositionally biased region" description="Low complexity" evidence="1">
    <location>
        <begin position="23"/>
        <end position="34"/>
    </location>
</feature>
<organism evidence="3 4">
    <name type="scientific">Sphingomonas psychrolutea</name>
    <dbReference type="NCBI Taxonomy" id="1259676"/>
    <lineage>
        <taxon>Bacteria</taxon>
        <taxon>Pseudomonadati</taxon>
        <taxon>Pseudomonadota</taxon>
        <taxon>Alphaproteobacteria</taxon>
        <taxon>Sphingomonadales</taxon>
        <taxon>Sphingomonadaceae</taxon>
        <taxon>Sphingomonas</taxon>
    </lineage>
</organism>
<evidence type="ECO:0000313" key="3">
    <source>
        <dbReference type="EMBL" id="GGA59635.1"/>
    </source>
</evidence>
<feature type="chain" id="PRO_5046970127" description="Secreted protein" evidence="2">
    <location>
        <begin position="21"/>
        <end position="149"/>
    </location>
</feature>
<dbReference type="EMBL" id="BMDW01000026">
    <property type="protein sequence ID" value="GGA59635.1"/>
    <property type="molecule type" value="Genomic_DNA"/>
</dbReference>
<feature type="signal peptide" evidence="2">
    <location>
        <begin position="1"/>
        <end position="20"/>
    </location>
</feature>
<name>A0ABQ1H5L8_9SPHN</name>
<reference evidence="4" key="1">
    <citation type="journal article" date="2019" name="Int. J. Syst. Evol. Microbiol.">
        <title>The Global Catalogue of Microorganisms (GCM) 10K type strain sequencing project: providing services to taxonomists for standard genome sequencing and annotation.</title>
        <authorList>
            <consortium name="The Broad Institute Genomics Platform"/>
            <consortium name="The Broad Institute Genome Sequencing Center for Infectious Disease"/>
            <person name="Wu L."/>
            <person name="Ma J."/>
        </authorList>
    </citation>
    <scope>NUCLEOTIDE SEQUENCE [LARGE SCALE GENOMIC DNA]</scope>
    <source>
        <strain evidence="4">CGMCC 1.10106</strain>
    </source>
</reference>
<evidence type="ECO:0000256" key="1">
    <source>
        <dbReference type="SAM" id="MobiDB-lite"/>
    </source>
</evidence>
<accession>A0ABQ1H5L8</accession>
<gene>
    <name evidence="3" type="ORF">GCM10011395_32440</name>
</gene>
<keyword evidence="2" id="KW-0732">Signal</keyword>